<dbReference type="STRING" id="6277.A0A498S7G3"/>
<keyword evidence="5" id="KW-0067">ATP-binding</keyword>
<evidence type="ECO:0000256" key="2">
    <source>
        <dbReference type="ARBA" id="ARBA00022679"/>
    </source>
</evidence>
<accession>A0A498S7G3</accession>
<dbReference type="GO" id="GO:1903013">
    <property type="term" value="P:response to differentiation-inducing factor 1"/>
    <property type="evidence" value="ECO:0007669"/>
    <property type="project" value="TreeGrafter"/>
</dbReference>
<evidence type="ECO:0000256" key="4">
    <source>
        <dbReference type="ARBA" id="ARBA00022777"/>
    </source>
</evidence>
<keyword evidence="8" id="KW-1185">Reference proteome</keyword>
<dbReference type="InterPro" id="IPR011990">
    <property type="entry name" value="TPR-like_helical_dom_sf"/>
</dbReference>
<evidence type="ECO:0000256" key="1">
    <source>
        <dbReference type="ARBA" id="ARBA00022527"/>
    </source>
</evidence>
<dbReference type="InterPro" id="IPR051852">
    <property type="entry name" value="Alpha-type_PK"/>
</dbReference>
<evidence type="ECO:0000313" key="8">
    <source>
        <dbReference type="Proteomes" id="UP000276991"/>
    </source>
</evidence>
<evidence type="ECO:0000256" key="5">
    <source>
        <dbReference type="ARBA" id="ARBA00022840"/>
    </source>
</evidence>
<dbReference type="InterPro" id="IPR011009">
    <property type="entry name" value="Kinase-like_dom_sf"/>
</dbReference>
<feature type="domain" description="Alpha-type protein kinase" evidence="6">
    <location>
        <begin position="116"/>
        <end position="325"/>
    </location>
</feature>
<dbReference type="InterPro" id="IPR004166">
    <property type="entry name" value="a-kinase_dom"/>
</dbReference>
<dbReference type="SUPFAM" id="SSF56112">
    <property type="entry name" value="Protein kinase-like (PK-like)"/>
    <property type="match status" value="1"/>
</dbReference>
<proteinExistence type="predicted"/>
<dbReference type="FunFam" id="3.20.200.10:FF:000002">
    <property type="entry name" value="Eukaryotic elongation factor 2 kinase"/>
    <property type="match status" value="1"/>
</dbReference>
<dbReference type="CDD" id="cd16967">
    <property type="entry name" value="Alpha_kinase_eEF2K"/>
    <property type="match status" value="1"/>
</dbReference>
<dbReference type="Gene3D" id="3.30.200.20">
    <property type="entry name" value="Phosphorylase Kinase, domain 1"/>
    <property type="match status" value="2"/>
</dbReference>
<dbReference type="PANTHER" id="PTHR45992:SF2">
    <property type="entry name" value="EUKARYOTIC ELONGATION FACTOR 2 KINASE"/>
    <property type="match status" value="1"/>
</dbReference>
<name>A0A498S7G3_ACAVI</name>
<dbReference type="Proteomes" id="UP000276991">
    <property type="component" value="Unassembled WGS sequence"/>
</dbReference>
<dbReference type="SUPFAM" id="SSF81901">
    <property type="entry name" value="HCP-like"/>
    <property type="match status" value="1"/>
</dbReference>
<keyword evidence="1" id="KW-0723">Serine/threonine-protein kinase</keyword>
<keyword evidence="2" id="KW-0808">Transferase</keyword>
<dbReference type="OrthoDB" id="301415at2759"/>
<dbReference type="InterPro" id="IPR047588">
    <property type="entry name" value="eEF2K_a_kinase_dom"/>
</dbReference>
<reference evidence="7 8" key="1">
    <citation type="submission" date="2018-08" db="EMBL/GenBank/DDBJ databases">
        <authorList>
            <person name="Laetsch R D."/>
            <person name="Stevens L."/>
            <person name="Kumar S."/>
            <person name="Blaxter L. M."/>
        </authorList>
    </citation>
    <scope>NUCLEOTIDE SEQUENCE [LARGE SCALE GENOMIC DNA]</scope>
</reference>
<dbReference type="AlphaFoldDB" id="A0A498S7G3"/>
<keyword evidence="4" id="KW-0418">Kinase</keyword>
<dbReference type="GO" id="GO:0005524">
    <property type="term" value="F:ATP binding"/>
    <property type="evidence" value="ECO:0007669"/>
    <property type="project" value="UniProtKB-KW"/>
</dbReference>
<gene>
    <name evidence="7" type="ORF">NAV_LOCUS739</name>
</gene>
<dbReference type="GO" id="GO:0031037">
    <property type="term" value="P:myosin II filament disassembly"/>
    <property type="evidence" value="ECO:0007669"/>
    <property type="project" value="TreeGrafter"/>
</dbReference>
<keyword evidence="3" id="KW-0547">Nucleotide-binding</keyword>
<dbReference type="PANTHER" id="PTHR45992">
    <property type="entry name" value="EUKARYOTIC ELONGATION FACTOR 2 KINASE-RELATED"/>
    <property type="match status" value="1"/>
</dbReference>
<dbReference type="Gene3D" id="1.25.40.10">
    <property type="entry name" value="Tetratricopeptide repeat domain"/>
    <property type="match status" value="1"/>
</dbReference>
<dbReference type="EMBL" id="UPTC01000051">
    <property type="protein sequence ID" value="VBB25909.1"/>
    <property type="molecule type" value="Genomic_DNA"/>
</dbReference>
<evidence type="ECO:0000256" key="3">
    <source>
        <dbReference type="ARBA" id="ARBA00022741"/>
    </source>
</evidence>
<protein>
    <recommendedName>
        <fullName evidence="6">Alpha-type protein kinase domain-containing protein</fullName>
    </recommendedName>
</protein>
<dbReference type="Pfam" id="PF02816">
    <property type="entry name" value="Alpha_kinase"/>
    <property type="match status" value="1"/>
</dbReference>
<dbReference type="PROSITE" id="PS51158">
    <property type="entry name" value="ALPHA_KINASE"/>
    <property type="match status" value="1"/>
</dbReference>
<dbReference type="Gene3D" id="3.20.200.10">
    <property type="entry name" value="MHCK/EF2 kinase"/>
    <property type="match status" value="1"/>
</dbReference>
<dbReference type="SMART" id="SM00811">
    <property type="entry name" value="Alpha_kinase"/>
    <property type="match status" value="1"/>
</dbReference>
<evidence type="ECO:0000259" key="6">
    <source>
        <dbReference type="PROSITE" id="PS51158"/>
    </source>
</evidence>
<dbReference type="GO" id="GO:0004686">
    <property type="term" value="F:elongation factor-2 kinase activity"/>
    <property type="evidence" value="ECO:0007669"/>
    <property type="project" value="InterPro"/>
</dbReference>
<organism evidence="7 8">
    <name type="scientific">Acanthocheilonema viteae</name>
    <name type="common">Filarial nematode worm</name>
    <name type="synonym">Dipetalonema viteae</name>
    <dbReference type="NCBI Taxonomy" id="6277"/>
    <lineage>
        <taxon>Eukaryota</taxon>
        <taxon>Metazoa</taxon>
        <taxon>Ecdysozoa</taxon>
        <taxon>Nematoda</taxon>
        <taxon>Chromadorea</taxon>
        <taxon>Rhabditida</taxon>
        <taxon>Spirurina</taxon>
        <taxon>Spiruromorpha</taxon>
        <taxon>Filarioidea</taxon>
        <taxon>Onchocercidae</taxon>
        <taxon>Acanthocheilonema</taxon>
    </lineage>
</organism>
<sequence length="785" mass="89943">MDSIENYMKCVGSVSPIQDDGAENEHLDDSAEWQSLEPLWDISESVKLDFGQLNSLDNRNCQHIGHNQHLPHLSEGNRELIHRWQQLASWCVKHPDDSWIKFHFDKLPVRDCKRHRYSCIQQCWTVDDVKVKLHPEPFARGAMRECYRLKKLGSRGKNEDWDHAQNYVAKKYIRSVDKEVLFEDVKLQMDSKLWAEEFNRHHPPKKIDIIQVCILEFLDEDEYAFYHLERFVEGEYIKYNSNSGFVTDVCRKTPQAFSHFTFERSGHQLIVVDIQGVGDLYTDPQIHTATGEGYGSGNLGTKGMALFFHSHLCNDICRSMCLTEFDLSESERNALKGGGNVERNWGSLTRSSSNRPASICSSLVEETGDAMEELRRRTASVNSSGRRSSVIQVFIFSTIAYHLGLCGIHIYPAMFERCLASSFCDENSTDMQYPDVRFSNDYFEQIVHDSDKPMAKTRFISSCASNLFDSADSEMKERIHHDPQSGSLSSCSARMTRHITQEAEREAYWCERRKFSRPAGLLSELQFKELSEFSQKIRGTNCILGQIHLDLARYHELGQFVEKPAFVCSEKENVYSTNSCENKKNKGANRFVSYTLVAFLNNYIEYDKNAAFYHLDIARRCGVLEAISTMAKMAFGQSHELLKEVVCEEVWENDDLEGTGFELMECAADMGDQSAVIFVAQAYETGRFLGPMKKPSWPKAVAWYEKGLNFLQSAEANENETPHEGVRPRYELLERMAVMYKEGGYGLLQDLTKAYDLYTEAAISATEAMRGKLANKYYELAEQCV</sequence>
<evidence type="ECO:0000313" key="7">
    <source>
        <dbReference type="EMBL" id="VBB25909.1"/>
    </source>
</evidence>